<comment type="caution">
    <text evidence="1">The sequence shown here is derived from an EMBL/GenBank/DDBJ whole genome shotgun (WGS) entry which is preliminary data.</text>
</comment>
<reference evidence="1 2" key="1">
    <citation type="submission" date="2015-11" db="EMBL/GenBank/DDBJ databases">
        <title>Butyribacter intestini gen. nov., sp. nov., a butyric acid-producing bacterium of the family Lachnospiraceae isolated from the human faeces.</title>
        <authorList>
            <person name="Zou Y."/>
            <person name="Xue W."/>
            <person name="Luo G."/>
            <person name="Lv M."/>
        </authorList>
    </citation>
    <scope>NUCLEOTIDE SEQUENCE [LARGE SCALE GENOMIC DNA]</scope>
    <source>
        <strain evidence="1 2">ACET-33324</strain>
    </source>
</reference>
<dbReference type="STRING" id="290052.ASU35_10390"/>
<evidence type="ECO:0000313" key="1">
    <source>
        <dbReference type="EMBL" id="KSV59156.1"/>
    </source>
</evidence>
<dbReference type="AlphaFoldDB" id="A0A0V8QF29"/>
<name>A0A0V8QF29_9FIRM</name>
<dbReference type="EMBL" id="LNAM01000152">
    <property type="protein sequence ID" value="KSV59156.1"/>
    <property type="molecule type" value="Genomic_DNA"/>
</dbReference>
<dbReference type="Proteomes" id="UP000054874">
    <property type="component" value="Unassembled WGS sequence"/>
</dbReference>
<gene>
    <name evidence="1" type="ORF">ASU35_10390</name>
</gene>
<evidence type="ECO:0000313" key="2">
    <source>
        <dbReference type="Proteomes" id="UP000054874"/>
    </source>
</evidence>
<accession>A0A0V8QF29</accession>
<organism evidence="1 2">
    <name type="scientific">Acetivibrio ethanolgignens</name>
    <dbReference type="NCBI Taxonomy" id="290052"/>
    <lineage>
        <taxon>Bacteria</taxon>
        <taxon>Bacillati</taxon>
        <taxon>Bacillota</taxon>
        <taxon>Clostridia</taxon>
        <taxon>Eubacteriales</taxon>
        <taxon>Oscillospiraceae</taxon>
        <taxon>Acetivibrio</taxon>
    </lineage>
</organism>
<proteinExistence type="predicted"/>
<protein>
    <submittedName>
        <fullName evidence="1">Uncharacterized protein</fullName>
    </submittedName>
</protein>
<sequence>MYVILRGTKVKSTHNRVETKQGRITALFLFMRKFNNLRNGVKMKRFITLVLAESLCSQLVIPVSYAAEVVTASELATGGSSVEVPVSATVDADFTVSLPTNIVLTGNNETKGPYVYRTKVGVKGDIASDSCVRVSPSPSVTLVDITNRFDGAGYNKKDDVVANVSQAVTEWPQAELEKTVHAVDS</sequence>
<keyword evidence="2" id="KW-1185">Reference proteome</keyword>